<protein>
    <submittedName>
        <fullName evidence="1">Uncharacterized protein</fullName>
    </submittedName>
</protein>
<reference evidence="1 2" key="1">
    <citation type="submission" date="2019-05" db="EMBL/GenBank/DDBJ databases">
        <title>Another draft genome of Portunus trituberculatus and its Hox gene families provides insights of decapod evolution.</title>
        <authorList>
            <person name="Jeong J.-H."/>
            <person name="Song I."/>
            <person name="Kim S."/>
            <person name="Choi T."/>
            <person name="Kim D."/>
            <person name="Ryu S."/>
            <person name="Kim W."/>
        </authorList>
    </citation>
    <scope>NUCLEOTIDE SEQUENCE [LARGE SCALE GENOMIC DNA]</scope>
    <source>
        <tissue evidence="1">Muscle</tissue>
    </source>
</reference>
<accession>A0A5B7GPC0</accession>
<dbReference type="PANTHER" id="PTHR47510:SF3">
    <property type="entry name" value="ENDO_EXONUCLEASE_PHOSPHATASE DOMAIN-CONTAINING PROTEIN"/>
    <property type="match status" value="1"/>
</dbReference>
<dbReference type="Proteomes" id="UP000324222">
    <property type="component" value="Unassembled WGS sequence"/>
</dbReference>
<dbReference type="PANTHER" id="PTHR47510">
    <property type="entry name" value="REVERSE TRANSCRIPTASE DOMAIN-CONTAINING PROTEIN"/>
    <property type="match status" value="1"/>
</dbReference>
<gene>
    <name evidence="1" type="ORF">E2C01_053488</name>
</gene>
<dbReference type="AlphaFoldDB" id="A0A5B7GPC0"/>
<name>A0A5B7GPC0_PORTR</name>
<dbReference type="EMBL" id="VSRR010016588">
    <property type="protein sequence ID" value="MPC59469.1"/>
    <property type="molecule type" value="Genomic_DNA"/>
</dbReference>
<comment type="caution">
    <text evidence="1">The sequence shown here is derived from an EMBL/GenBank/DDBJ whole genome shotgun (WGS) entry which is preliminary data.</text>
</comment>
<evidence type="ECO:0000313" key="2">
    <source>
        <dbReference type="Proteomes" id="UP000324222"/>
    </source>
</evidence>
<organism evidence="1 2">
    <name type="scientific">Portunus trituberculatus</name>
    <name type="common">Swimming crab</name>
    <name type="synonym">Neptunus trituberculatus</name>
    <dbReference type="NCBI Taxonomy" id="210409"/>
    <lineage>
        <taxon>Eukaryota</taxon>
        <taxon>Metazoa</taxon>
        <taxon>Ecdysozoa</taxon>
        <taxon>Arthropoda</taxon>
        <taxon>Crustacea</taxon>
        <taxon>Multicrustacea</taxon>
        <taxon>Malacostraca</taxon>
        <taxon>Eumalacostraca</taxon>
        <taxon>Eucarida</taxon>
        <taxon>Decapoda</taxon>
        <taxon>Pleocyemata</taxon>
        <taxon>Brachyura</taxon>
        <taxon>Eubrachyura</taxon>
        <taxon>Portunoidea</taxon>
        <taxon>Portunidae</taxon>
        <taxon>Portuninae</taxon>
        <taxon>Portunus</taxon>
    </lineage>
</organism>
<keyword evidence="2" id="KW-1185">Reference proteome</keyword>
<sequence length="108" mass="12738">MRASRLFTEKEDFKEPNSTLHCQGLQEIIVHKQETERLLENLYVRKVMGPNGVSGWALKECKDQLLEPIWEMVTTSLKEWRVQLEWKKANIIPIFKRGKSTEPLITDR</sequence>
<proteinExistence type="predicted"/>
<evidence type="ECO:0000313" key="1">
    <source>
        <dbReference type="EMBL" id="MPC59469.1"/>
    </source>
</evidence>